<protein>
    <submittedName>
        <fullName evidence="2">Nucleic-acid-binding protein from transposon X-element</fullName>
    </submittedName>
</protein>
<dbReference type="AlphaFoldDB" id="A0A4C2A1H8"/>
<accession>A0A4C2A1H8</accession>
<feature type="compositionally biased region" description="Low complexity" evidence="1">
    <location>
        <begin position="105"/>
        <end position="123"/>
    </location>
</feature>
<feature type="region of interest" description="Disordered" evidence="1">
    <location>
        <begin position="55"/>
        <end position="131"/>
    </location>
</feature>
<feature type="compositionally biased region" description="Polar residues" evidence="1">
    <location>
        <begin position="173"/>
        <end position="190"/>
    </location>
</feature>
<comment type="caution">
    <text evidence="2">The sequence shown here is derived from an EMBL/GenBank/DDBJ whole genome shotgun (WGS) entry which is preliminary data.</text>
</comment>
<feature type="region of interest" description="Disordered" evidence="1">
    <location>
        <begin position="1"/>
        <end position="22"/>
    </location>
</feature>
<evidence type="ECO:0000256" key="1">
    <source>
        <dbReference type="SAM" id="MobiDB-lite"/>
    </source>
</evidence>
<keyword evidence="3" id="KW-1185">Reference proteome</keyword>
<evidence type="ECO:0000313" key="3">
    <source>
        <dbReference type="Proteomes" id="UP000299102"/>
    </source>
</evidence>
<sequence length="459" mass="49203">MDSNSPCPHGAGGAVDPRPVSSKLIKETLERALSDIGYQCPNDLLANLVAKSTPIPSRASSQVTSNSSSRASSNQSSRSASSTRSTARKGKRQASEMSDDDATGSDSTVVASDSDASESNDSNKPASTKESFTLVQGKKVIKKAKAARRREATVTVMETDNIPAVPSVTMNAGASSSVTASGQSTENHSAVKNLGSKPTAPPRGKVPPPFYLRKGSNFIKVSADCTRLRINYTKAVRVADDNIKITVPDVETFRKLNKYLIENNIQFHTYALDEELCGLSGIRVENPHKRLPGQCHRCQRYGHASANCHARCVKCLVPHWTKECPLTKESAEKPSCVNCGANHTANYKGCPKAPKVIPRKTHKADVSQTSKAKLPPVQNYVNFPSLGAKKPTKATDDGFVPAPAPSTNPWEKPAPEGRTRTATSDKPARPSQAAFRAFSPNTRLCGSLRSRHPNGDVCA</sequence>
<feature type="compositionally biased region" description="Low complexity" evidence="1">
    <location>
        <begin position="57"/>
        <end position="85"/>
    </location>
</feature>
<name>A0A4C2A1H8_EUMVA</name>
<evidence type="ECO:0000313" key="2">
    <source>
        <dbReference type="EMBL" id="GBP94791.1"/>
    </source>
</evidence>
<organism evidence="2 3">
    <name type="scientific">Eumeta variegata</name>
    <name type="common">Bagworm moth</name>
    <name type="synonym">Eumeta japonica</name>
    <dbReference type="NCBI Taxonomy" id="151549"/>
    <lineage>
        <taxon>Eukaryota</taxon>
        <taxon>Metazoa</taxon>
        <taxon>Ecdysozoa</taxon>
        <taxon>Arthropoda</taxon>
        <taxon>Hexapoda</taxon>
        <taxon>Insecta</taxon>
        <taxon>Pterygota</taxon>
        <taxon>Neoptera</taxon>
        <taxon>Endopterygota</taxon>
        <taxon>Lepidoptera</taxon>
        <taxon>Glossata</taxon>
        <taxon>Ditrysia</taxon>
        <taxon>Tineoidea</taxon>
        <taxon>Psychidae</taxon>
        <taxon>Oiketicinae</taxon>
        <taxon>Eumeta</taxon>
    </lineage>
</organism>
<reference evidence="2 3" key="1">
    <citation type="journal article" date="2019" name="Commun. Biol.">
        <title>The bagworm genome reveals a unique fibroin gene that provides high tensile strength.</title>
        <authorList>
            <person name="Kono N."/>
            <person name="Nakamura H."/>
            <person name="Ohtoshi R."/>
            <person name="Tomita M."/>
            <person name="Numata K."/>
            <person name="Arakawa K."/>
        </authorList>
    </citation>
    <scope>NUCLEOTIDE SEQUENCE [LARGE SCALE GENOMIC DNA]</scope>
</reference>
<feature type="region of interest" description="Disordered" evidence="1">
    <location>
        <begin position="386"/>
        <end position="459"/>
    </location>
</feature>
<dbReference type="OrthoDB" id="7790857at2759"/>
<proteinExistence type="predicted"/>
<dbReference type="Proteomes" id="UP000299102">
    <property type="component" value="Unassembled WGS sequence"/>
</dbReference>
<dbReference type="EMBL" id="BGZK01002547">
    <property type="protein sequence ID" value="GBP94791.1"/>
    <property type="molecule type" value="Genomic_DNA"/>
</dbReference>
<feature type="region of interest" description="Disordered" evidence="1">
    <location>
        <begin position="173"/>
        <end position="203"/>
    </location>
</feature>
<gene>
    <name evidence="2" type="primary">ORF1</name>
    <name evidence="2" type="ORF">EVAR_60142_1</name>
</gene>